<dbReference type="NCBIfam" id="TIGR04183">
    <property type="entry name" value="Por_Secre_tail"/>
    <property type="match status" value="1"/>
</dbReference>
<name>A0ABP7UQ37_9BACT</name>
<sequence>MAVLLSLGVATDCQAQYTFADAPTATSAGLGAYRQNFDVLAGTNNYFQSNSTLPGVYARYTLNAVGGEYESYQRGWGSSARLSPDNGTEGATSQSSVDNNGTAHGPAWYHFGATGTTDRALGGIAGTATLDGQGYVGLRLKNGSTKVITNLEVEYAMEQWYNSSRTQAATVTVEYRRSTAAITSVFDGSWTAISALNVAAPSTSAAIAPRNGNAATNRRVMRTTLSALNLRVGEEIMLRFGYSFNSASNGNGLSIDDVVITPQTNIYYSLDDDGKKLDSKDSWGTNTDGTGTAPASFAADNCIYYVQGKTKKANRLTSGTTWVITGQNSKLIVGDGSKQSMLYVGPNDNIQGTIDVSDQGILEIEHLANTLTLGSLHDGSTVEYINASTSGQRISGGSYGNLSLTGDGPRTLAGSVLVRSGMQYEKAATAPVLLNNYDLQLQKNANFSGPARTAPLLVTNGLGSLVRTVSGDGQAVLFPVGTSATSYTPATLSQSGTGLEDAYSVRVIDNLYPSYTAAGVGVGTPVTNQNVKKTWLVEEEVPGHSNVTMTLQWPSAEATANFVSTRAHISHYTNGAWDTTPLATAAGTGASKVSRTGITSFSPFAVSSRANPLPVELTSFTARRSGAVVTCAWTTASETNSHDFAVERSRDGVAFETLGTVAAAGSSSNATVYGFRDQQPLPGRAYYRLRQTDSDGSVAYTGLVLVAGAELVAPMVVPNPGTGTFALLLPEGLVLAGPVVVHNVLGAEVLRQSVETSTEAVRFDLSIQPAGVYLVRFATVAGPRAVRVVKY</sequence>
<dbReference type="EMBL" id="BAABDK010000031">
    <property type="protein sequence ID" value="GAA4049283.1"/>
    <property type="molecule type" value="Genomic_DNA"/>
</dbReference>
<protein>
    <recommendedName>
        <fullName evidence="4">Secretion system C-terminal sorting domain-containing protein</fullName>
    </recommendedName>
</protein>
<dbReference type="Proteomes" id="UP001501469">
    <property type="component" value="Unassembled WGS sequence"/>
</dbReference>
<evidence type="ECO:0008006" key="4">
    <source>
        <dbReference type="Google" id="ProtNLM"/>
    </source>
</evidence>
<evidence type="ECO:0000313" key="3">
    <source>
        <dbReference type="Proteomes" id="UP001501469"/>
    </source>
</evidence>
<keyword evidence="3" id="KW-1185">Reference proteome</keyword>
<feature type="region of interest" description="Disordered" evidence="1">
    <location>
        <begin position="76"/>
        <end position="99"/>
    </location>
</feature>
<evidence type="ECO:0000313" key="2">
    <source>
        <dbReference type="EMBL" id="GAA4049283.1"/>
    </source>
</evidence>
<proteinExistence type="predicted"/>
<accession>A0ABP7UQ37</accession>
<dbReference type="RefSeq" id="WP_345058145.1">
    <property type="nucleotide sequence ID" value="NZ_BAABDK010000031.1"/>
</dbReference>
<dbReference type="InterPro" id="IPR026444">
    <property type="entry name" value="Secre_tail"/>
</dbReference>
<feature type="compositionally biased region" description="Polar residues" evidence="1">
    <location>
        <begin position="85"/>
        <end position="99"/>
    </location>
</feature>
<organism evidence="2 3">
    <name type="scientific">Hymenobacter glaciei</name>
    <dbReference type="NCBI Taxonomy" id="877209"/>
    <lineage>
        <taxon>Bacteria</taxon>
        <taxon>Pseudomonadati</taxon>
        <taxon>Bacteroidota</taxon>
        <taxon>Cytophagia</taxon>
        <taxon>Cytophagales</taxon>
        <taxon>Hymenobacteraceae</taxon>
        <taxon>Hymenobacter</taxon>
    </lineage>
</organism>
<reference evidence="3" key="1">
    <citation type="journal article" date="2019" name="Int. J. Syst. Evol. Microbiol.">
        <title>The Global Catalogue of Microorganisms (GCM) 10K type strain sequencing project: providing services to taxonomists for standard genome sequencing and annotation.</title>
        <authorList>
            <consortium name="The Broad Institute Genomics Platform"/>
            <consortium name="The Broad Institute Genome Sequencing Center for Infectious Disease"/>
            <person name="Wu L."/>
            <person name="Ma J."/>
        </authorList>
    </citation>
    <scope>NUCLEOTIDE SEQUENCE [LARGE SCALE GENOMIC DNA]</scope>
    <source>
        <strain evidence="3">JCM 17225</strain>
    </source>
</reference>
<gene>
    <name evidence="2" type="ORF">GCM10022409_39830</name>
</gene>
<evidence type="ECO:0000256" key="1">
    <source>
        <dbReference type="SAM" id="MobiDB-lite"/>
    </source>
</evidence>
<comment type="caution">
    <text evidence="2">The sequence shown here is derived from an EMBL/GenBank/DDBJ whole genome shotgun (WGS) entry which is preliminary data.</text>
</comment>